<protein>
    <submittedName>
        <fullName evidence="2">Uncharacterized protein</fullName>
    </submittedName>
</protein>
<dbReference type="AlphaFoldDB" id="A0A2Z6ZZC0"/>
<feature type="compositionally biased region" description="Basic and acidic residues" evidence="1">
    <location>
        <begin position="54"/>
        <end position="64"/>
    </location>
</feature>
<name>A0A2Z6ZZC0_9LAMI</name>
<dbReference type="Proteomes" id="UP000250235">
    <property type="component" value="Unassembled WGS sequence"/>
</dbReference>
<dbReference type="EMBL" id="KV020712">
    <property type="protein sequence ID" value="KZV14401.1"/>
    <property type="molecule type" value="Genomic_DNA"/>
</dbReference>
<accession>A0A2Z6ZZC0</accession>
<feature type="compositionally biased region" description="Pro residues" evidence="1">
    <location>
        <begin position="219"/>
        <end position="236"/>
    </location>
</feature>
<reference evidence="2 3" key="1">
    <citation type="journal article" date="2015" name="Proc. Natl. Acad. Sci. U.S.A.">
        <title>The resurrection genome of Boea hygrometrica: A blueprint for survival of dehydration.</title>
        <authorList>
            <person name="Xiao L."/>
            <person name="Yang G."/>
            <person name="Zhang L."/>
            <person name="Yang X."/>
            <person name="Zhao S."/>
            <person name="Ji Z."/>
            <person name="Zhou Q."/>
            <person name="Hu M."/>
            <person name="Wang Y."/>
            <person name="Chen M."/>
            <person name="Xu Y."/>
            <person name="Jin H."/>
            <person name="Xiao X."/>
            <person name="Hu G."/>
            <person name="Bao F."/>
            <person name="Hu Y."/>
            <person name="Wan P."/>
            <person name="Li L."/>
            <person name="Deng X."/>
            <person name="Kuang T."/>
            <person name="Xiang C."/>
            <person name="Zhu J.K."/>
            <person name="Oliver M.J."/>
            <person name="He Y."/>
        </authorList>
    </citation>
    <scope>NUCLEOTIDE SEQUENCE [LARGE SCALE GENOMIC DNA]</scope>
    <source>
        <strain evidence="3">cv. XS01</strain>
    </source>
</reference>
<proteinExistence type="predicted"/>
<feature type="region of interest" description="Disordered" evidence="1">
    <location>
        <begin position="36"/>
        <end position="67"/>
    </location>
</feature>
<sequence length="236" mass="26080">MQYFKRAMHEGYQESSVSKAQRLSCAIKYSIINHNPNHSDSVGYRDPATTLDSQHGDSAGKSRLSDYQVSKKQAQYAMRVSNTATNPTITEQQQLAYIDCPTSSPRNSTTATPSHTCGTDYVQQLAHPNHTASTDYTQPTSKLMSLNDVASSPAQDNQLTRTSELFHPITSYARDSRTDHALDSLHAQEDDKRAPLVGCGRLRLRFGSTRLSIHLLPSLGPPPALREPNPSPMNRP</sequence>
<gene>
    <name evidence="2" type="ORF">F511_43425</name>
</gene>
<evidence type="ECO:0000313" key="3">
    <source>
        <dbReference type="Proteomes" id="UP000250235"/>
    </source>
</evidence>
<keyword evidence="3" id="KW-1185">Reference proteome</keyword>
<feature type="region of interest" description="Disordered" evidence="1">
    <location>
        <begin position="217"/>
        <end position="236"/>
    </location>
</feature>
<evidence type="ECO:0000256" key="1">
    <source>
        <dbReference type="SAM" id="MobiDB-lite"/>
    </source>
</evidence>
<organism evidence="2 3">
    <name type="scientific">Dorcoceras hygrometricum</name>
    <dbReference type="NCBI Taxonomy" id="472368"/>
    <lineage>
        <taxon>Eukaryota</taxon>
        <taxon>Viridiplantae</taxon>
        <taxon>Streptophyta</taxon>
        <taxon>Embryophyta</taxon>
        <taxon>Tracheophyta</taxon>
        <taxon>Spermatophyta</taxon>
        <taxon>Magnoliopsida</taxon>
        <taxon>eudicotyledons</taxon>
        <taxon>Gunneridae</taxon>
        <taxon>Pentapetalae</taxon>
        <taxon>asterids</taxon>
        <taxon>lamiids</taxon>
        <taxon>Lamiales</taxon>
        <taxon>Gesneriaceae</taxon>
        <taxon>Didymocarpoideae</taxon>
        <taxon>Trichosporeae</taxon>
        <taxon>Loxocarpinae</taxon>
        <taxon>Dorcoceras</taxon>
    </lineage>
</organism>
<evidence type="ECO:0000313" key="2">
    <source>
        <dbReference type="EMBL" id="KZV14401.1"/>
    </source>
</evidence>